<dbReference type="PANTHER" id="PTHR42678:SF34">
    <property type="entry name" value="OS04G0183300 PROTEIN"/>
    <property type="match status" value="1"/>
</dbReference>
<dbReference type="SUPFAM" id="SSF75304">
    <property type="entry name" value="Amidase signature (AS) enzymes"/>
    <property type="match status" value="1"/>
</dbReference>
<dbReference type="Gramene" id="TVU07365">
    <property type="protein sequence ID" value="TVU07365"/>
    <property type="gene ID" value="EJB05_47417"/>
</dbReference>
<name>A0A5J9T7M3_9POAL</name>
<feature type="domain" description="Amidase" evidence="2">
    <location>
        <begin position="45"/>
        <end position="522"/>
    </location>
</feature>
<dbReference type="InterPro" id="IPR023631">
    <property type="entry name" value="Amidase_dom"/>
</dbReference>
<protein>
    <recommendedName>
        <fullName evidence="2">Amidase domain-containing protein</fullName>
    </recommendedName>
</protein>
<feature type="non-terminal residue" evidence="3">
    <location>
        <position position="1"/>
    </location>
</feature>
<feature type="chain" id="PRO_5023918775" description="Amidase domain-containing protein" evidence="1">
    <location>
        <begin position="21"/>
        <end position="564"/>
    </location>
</feature>
<feature type="signal peptide" evidence="1">
    <location>
        <begin position="1"/>
        <end position="20"/>
    </location>
</feature>
<accession>A0A5J9T7M3</accession>
<sequence>MPPLLLLASVLALTAGGCRSFEFQEATLDAIQLGFQNGSLTSTALVRFYLGQISSLNPVVNAVIEVNPDALKQAAKADAERRRASASGGDGRQMGRLHGVPVLLKDSIATRDRLNTTAGSLALLGSVVRRDAGVVARLRAEGAVVLGKANMDEWANFRGAVDTGGWSARGGQGKNPYVLSSPPCGSSTGPAIAAAANMAAVTLGTETDGSLLCPASLNSAVAIKPTVGLTSRSGVIPISPRQDTVGPICRTVADAVHVLDAIVGYDELDAAATRAASKYIPDGGYVQFLKTDGLKGKRIGVVNGLFDVDDGTARQMVYRQHLNTMRKHGAVVIENLEIENLAVIQNATVSGELAALVAEFKLSLNAYLSDLSYSPVRSLAELIAFNNAHPDEVNSEFSVCINHLIYFLSFLIVRSAHELPHEQLQEMLKQFGQLIFLVSENTTGIGTVEMAAIQQLDDLTANGVEKVMKEHRLDAIAAPDSSAATVFAIDGLPGIAVPAGYDEQGAPFGISFGGLKGYEPRLIEIAYAFEQASKVRKPPMFKQYNKFRLQRLDSIFNSVSPCSG</sequence>
<dbReference type="Proteomes" id="UP000324897">
    <property type="component" value="Unassembled WGS sequence"/>
</dbReference>
<reference evidence="3 4" key="1">
    <citation type="journal article" date="2019" name="Sci. Rep.">
        <title>A high-quality genome of Eragrostis curvula grass provides insights into Poaceae evolution and supports new strategies to enhance forage quality.</title>
        <authorList>
            <person name="Carballo J."/>
            <person name="Santos B.A.C.M."/>
            <person name="Zappacosta D."/>
            <person name="Garbus I."/>
            <person name="Selva J.P."/>
            <person name="Gallo C.A."/>
            <person name="Diaz A."/>
            <person name="Albertini E."/>
            <person name="Caccamo M."/>
            <person name="Echenique V."/>
        </authorList>
    </citation>
    <scope>NUCLEOTIDE SEQUENCE [LARGE SCALE GENOMIC DNA]</scope>
    <source>
        <strain evidence="4">cv. Victoria</strain>
        <tissue evidence="3">Leaf</tissue>
    </source>
</reference>
<proteinExistence type="predicted"/>
<dbReference type="EMBL" id="RWGY01000045">
    <property type="protein sequence ID" value="TVU07365.1"/>
    <property type="molecule type" value="Genomic_DNA"/>
</dbReference>
<evidence type="ECO:0000256" key="1">
    <source>
        <dbReference type="SAM" id="SignalP"/>
    </source>
</evidence>
<evidence type="ECO:0000313" key="3">
    <source>
        <dbReference type="EMBL" id="TVU07365.1"/>
    </source>
</evidence>
<evidence type="ECO:0000259" key="2">
    <source>
        <dbReference type="Pfam" id="PF01425"/>
    </source>
</evidence>
<dbReference type="InterPro" id="IPR036928">
    <property type="entry name" value="AS_sf"/>
</dbReference>
<organism evidence="3 4">
    <name type="scientific">Eragrostis curvula</name>
    <name type="common">weeping love grass</name>
    <dbReference type="NCBI Taxonomy" id="38414"/>
    <lineage>
        <taxon>Eukaryota</taxon>
        <taxon>Viridiplantae</taxon>
        <taxon>Streptophyta</taxon>
        <taxon>Embryophyta</taxon>
        <taxon>Tracheophyta</taxon>
        <taxon>Spermatophyta</taxon>
        <taxon>Magnoliopsida</taxon>
        <taxon>Liliopsida</taxon>
        <taxon>Poales</taxon>
        <taxon>Poaceae</taxon>
        <taxon>PACMAD clade</taxon>
        <taxon>Chloridoideae</taxon>
        <taxon>Eragrostideae</taxon>
        <taxon>Eragrostidinae</taxon>
        <taxon>Eragrostis</taxon>
    </lineage>
</organism>
<dbReference type="PANTHER" id="PTHR42678">
    <property type="entry name" value="AMIDASE"/>
    <property type="match status" value="1"/>
</dbReference>
<dbReference type="Gene3D" id="3.90.1300.10">
    <property type="entry name" value="Amidase signature (AS) domain"/>
    <property type="match status" value="1"/>
</dbReference>
<dbReference type="Pfam" id="PF01425">
    <property type="entry name" value="Amidase"/>
    <property type="match status" value="1"/>
</dbReference>
<evidence type="ECO:0000313" key="4">
    <source>
        <dbReference type="Proteomes" id="UP000324897"/>
    </source>
</evidence>
<comment type="caution">
    <text evidence="3">The sequence shown here is derived from an EMBL/GenBank/DDBJ whole genome shotgun (WGS) entry which is preliminary data.</text>
</comment>
<keyword evidence="4" id="KW-1185">Reference proteome</keyword>
<keyword evidence="1" id="KW-0732">Signal</keyword>
<dbReference type="AlphaFoldDB" id="A0A5J9T7M3"/>
<dbReference type="OrthoDB" id="566138at2759"/>
<gene>
    <name evidence="3" type="ORF">EJB05_47417</name>
</gene>